<dbReference type="HOGENOM" id="CLU_030582_1_0_1"/>
<reference evidence="3" key="1">
    <citation type="submission" date="2014-02" db="EMBL/GenBank/DDBJ databases">
        <title>The Genome Sequence of Trichophyton rubrum (morphotype fischeri) CBS 288.86.</title>
        <authorList>
            <consortium name="The Broad Institute Genomics Platform"/>
            <person name="Cuomo C.A."/>
            <person name="White T.C."/>
            <person name="Graser Y."/>
            <person name="Martinez-Rossi N."/>
            <person name="Heitman J."/>
            <person name="Young S.K."/>
            <person name="Zeng Q."/>
            <person name="Gargeya S."/>
            <person name="Abouelleil A."/>
            <person name="Alvarado L."/>
            <person name="Chapman S.B."/>
            <person name="Gainer-Dewar J."/>
            <person name="Goldberg J."/>
            <person name="Griggs A."/>
            <person name="Gujja S."/>
            <person name="Hansen M."/>
            <person name="Howarth C."/>
            <person name="Imamovic A."/>
            <person name="Larimer J."/>
            <person name="Martinez D."/>
            <person name="Murphy C."/>
            <person name="Pearson M.D."/>
            <person name="Persinoti G."/>
            <person name="Poon T."/>
            <person name="Priest M."/>
            <person name="Roberts A.D."/>
            <person name="Saif S."/>
            <person name="Shea T.D."/>
            <person name="Sykes S.N."/>
            <person name="Wortman J."/>
            <person name="Nusbaum C."/>
            <person name="Birren B."/>
        </authorList>
    </citation>
    <scope>NUCLEOTIDE SEQUENCE [LARGE SCALE GENOMIC DNA]</scope>
    <source>
        <strain evidence="3">CBS 288.86</strain>
    </source>
</reference>
<feature type="compositionally biased region" description="Low complexity" evidence="2">
    <location>
        <begin position="360"/>
        <end position="374"/>
    </location>
</feature>
<feature type="region of interest" description="Disordered" evidence="2">
    <location>
        <begin position="355"/>
        <end position="408"/>
    </location>
</feature>
<evidence type="ECO:0000313" key="3">
    <source>
        <dbReference type="EMBL" id="EZF52586.1"/>
    </source>
</evidence>
<dbReference type="Proteomes" id="UP000023758">
    <property type="component" value="Unassembled WGS sequence"/>
</dbReference>
<dbReference type="OrthoDB" id="5377009at2759"/>
<evidence type="ECO:0000256" key="2">
    <source>
        <dbReference type="SAM" id="MobiDB-lite"/>
    </source>
</evidence>
<evidence type="ECO:0000256" key="1">
    <source>
        <dbReference type="SAM" id="Coils"/>
    </source>
</evidence>
<feature type="compositionally biased region" description="Polar residues" evidence="2">
    <location>
        <begin position="59"/>
        <end position="74"/>
    </location>
</feature>
<feature type="region of interest" description="Disordered" evidence="2">
    <location>
        <begin position="437"/>
        <end position="471"/>
    </location>
</feature>
<feature type="compositionally biased region" description="Polar residues" evidence="2">
    <location>
        <begin position="197"/>
        <end position="209"/>
    </location>
</feature>
<protein>
    <submittedName>
        <fullName evidence="3">Uncharacterized protein</fullName>
    </submittedName>
</protein>
<feature type="compositionally biased region" description="Polar residues" evidence="2">
    <location>
        <begin position="391"/>
        <end position="404"/>
    </location>
</feature>
<organism evidence="3">
    <name type="scientific">Trichophyton rubrum CBS 288.86</name>
    <dbReference type="NCBI Taxonomy" id="1215330"/>
    <lineage>
        <taxon>Eukaryota</taxon>
        <taxon>Fungi</taxon>
        <taxon>Dikarya</taxon>
        <taxon>Ascomycota</taxon>
        <taxon>Pezizomycotina</taxon>
        <taxon>Eurotiomycetes</taxon>
        <taxon>Eurotiomycetidae</taxon>
        <taxon>Onygenales</taxon>
        <taxon>Arthrodermataceae</taxon>
        <taxon>Trichophyton</taxon>
    </lineage>
</organism>
<gene>
    <name evidence="3" type="ORF">H103_04323</name>
</gene>
<feature type="compositionally biased region" description="Low complexity" evidence="2">
    <location>
        <begin position="437"/>
        <end position="468"/>
    </location>
</feature>
<sequence length="544" mass="59195">MDTWKKQVGEKTPETSRNPSPDRLQQRLNKIFDESRTNNNLSSKGQQEAAWSATVRAATYSSEGGRSLPSSPTKPSRLRPQEDRPHSSSQNIAASHRRAKTDLPGLVNGPSFPIDGIRTTSHYADTDPSKLEDVDLGASTEKANEPKSNRSSRLFSGLFQGESTPMRLGLIPSPRSDRGALDDMMHDASPSLERLSRNSSPSSPTKLSRNMNVSASLRQVASGNPFAFFTSKPQQNQREPLPEPANDKLLNLDIKSILCHSSFADLPPEEALHSLRANAENLLREFQEAYKLRTFALHAAVAEKNAQEDELEDAQSRIKNIKSQLDGMAARVVEQDKALKSLTEELKAERQKYQDGIKTKQLQQQQQQPQPQQKQPEDAATPTRDSKGTHSKNSSGVTITSDSGFDSGDESIAESVFSRENDDGASVNTRFSAVSMASPSATTTQPSPAAYAPTSSPSTPKAAQPAPQRESAYGRVLKGISSSALGTSFNALTSSRLKCPDCRANGSSDASTVTSILREENRYLKNRIIDLENAVEDCISLVGG</sequence>
<feature type="compositionally biased region" description="Polar residues" evidence="2">
    <location>
        <begin position="37"/>
        <end position="46"/>
    </location>
</feature>
<dbReference type="AlphaFoldDB" id="A0A022W398"/>
<name>A0A022W398_TRIRU</name>
<keyword evidence="1" id="KW-0175">Coiled coil</keyword>
<feature type="compositionally biased region" description="Basic and acidic residues" evidence="2">
    <location>
        <begin position="1"/>
        <end position="14"/>
    </location>
</feature>
<feature type="coiled-coil region" evidence="1">
    <location>
        <begin position="272"/>
        <end position="352"/>
    </location>
</feature>
<accession>A0A022W398</accession>
<proteinExistence type="predicted"/>
<feature type="compositionally biased region" description="Basic and acidic residues" evidence="2">
    <location>
        <begin position="124"/>
        <end position="133"/>
    </location>
</feature>
<feature type="region of interest" description="Disordered" evidence="2">
    <location>
        <begin position="165"/>
        <end position="209"/>
    </location>
</feature>
<feature type="compositionally biased region" description="Basic and acidic residues" evidence="2">
    <location>
        <begin position="175"/>
        <end position="186"/>
    </location>
</feature>
<dbReference type="EMBL" id="KK207845">
    <property type="protein sequence ID" value="EZF52586.1"/>
    <property type="molecule type" value="Genomic_DNA"/>
</dbReference>
<feature type="region of interest" description="Disordered" evidence="2">
    <location>
        <begin position="1"/>
        <end position="152"/>
    </location>
</feature>